<keyword evidence="3" id="KW-1185">Reference proteome</keyword>
<evidence type="ECO:0000313" key="3">
    <source>
        <dbReference type="Proteomes" id="UP000315750"/>
    </source>
</evidence>
<feature type="transmembrane region" description="Helical" evidence="1">
    <location>
        <begin position="49"/>
        <end position="75"/>
    </location>
</feature>
<dbReference type="PANTHER" id="PTHR43535">
    <property type="entry name" value="PHOSPHATIDATE CYTIDYLYLTRANSFERASE"/>
    <property type="match status" value="1"/>
</dbReference>
<keyword evidence="2" id="KW-0548">Nucleotidyltransferase</keyword>
<feature type="transmembrane region" description="Helical" evidence="1">
    <location>
        <begin position="182"/>
        <end position="201"/>
    </location>
</feature>
<feature type="transmembrane region" description="Helical" evidence="1">
    <location>
        <begin position="247"/>
        <end position="268"/>
    </location>
</feature>
<feature type="transmembrane region" description="Helical" evidence="1">
    <location>
        <begin position="222"/>
        <end position="241"/>
    </location>
</feature>
<dbReference type="PANTHER" id="PTHR43535:SF1">
    <property type="entry name" value="PHOSPHATIDATE CYTIDYLYLTRANSFERASE"/>
    <property type="match status" value="1"/>
</dbReference>
<dbReference type="Pfam" id="PF01148">
    <property type="entry name" value="CTP_transf_1"/>
    <property type="match status" value="1"/>
</dbReference>
<dbReference type="GO" id="GO:0004605">
    <property type="term" value="F:phosphatidate cytidylyltransferase activity"/>
    <property type="evidence" value="ECO:0007669"/>
    <property type="project" value="UniProtKB-EC"/>
</dbReference>
<feature type="transmembrane region" description="Helical" evidence="1">
    <location>
        <begin position="7"/>
        <end position="29"/>
    </location>
</feature>
<dbReference type="KEGG" id="amuc:Pan181_26520"/>
<accession>A0A518ANZ1</accession>
<keyword evidence="1" id="KW-0812">Transmembrane</keyword>
<feature type="transmembrane region" description="Helical" evidence="1">
    <location>
        <begin position="150"/>
        <end position="170"/>
    </location>
</feature>
<feature type="transmembrane region" description="Helical" evidence="1">
    <location>
        <begin position="120"/>
        <end position="138"/>
    </location>
</feature>
<dbReference type="EC" id="2.7.7.41" evidence="2"/>
<proteinExistence type="predicted"/>
<dbReference type="Proteomes" id="UP000315750">
    <property type="component" value="Chromosome"/>
</dbReference>
<protein>
    <submittedName>
        <fullName evidence="2">Phosphatidate cytidylyltransferase</fullName>
        <ecNumber evidence="2">2.7.7.41</ecNumber>
    </submittedName>
</protein>
<evidence type="ECO:0000313" key="2">
    <source>
        <dbReference type="EMBL" id="QDU56443.1"/>
    </source>
</evidence>
<organism evidence="2 3">
    <name type="scientific">Aeoliella mucimassa</name>
    <dbReference type="NCBI Taxonomy" id="2527972"/>
    <lineage>
        <taxon>Bacteria</taxon>
        <taxon>Pseudomonadati</taxon>
        <taxon>Planctomycetota</taxon>
        <taxon>Planctomycetia</taxon>
        <taxon>Pirellulales</taxon>
        <taxon>Lacipirellulaceae</taxon>
        <taxon>Aeoliella</taxon>
    </lineage>
</organism>
<keyword evidence="2" id="KW-0808">Transferase</keyword>
<evidence type="ECO:0000256" key="1">
    <source>
        <dbReference type="SAM" id="Phobius"/>
    </source>
</evidence>
<name>A0A518ANZ1_9BACT</name>
<dbReference type="OrthoDB" id="9799199at2"/>
<gene>
    <name evidence="2" type="primary">cdsA_1</name>
    <name evidence="2" type="ORF">Pan181_26520</name>
</gene>
<dbReference type="GO" id="GO:0005886">
    <property type="term" value="C:plasma membrane"/>
    <property type="evidence" value="ECO:0007669"/>
    <property type="project" value="TreeGrafter"/>
</dbReference>
<reference evidence="2 3" key="1">
    <citation type="submission" date="2019-02" db="EMBL/GenBank/DDBJ databases">
        <title>Deep-cultivation of Planctomycetes and their phenomic and genomic characterization uncovers novel biology.</title>
        <authorList>
            <person name="Wiegand S."/>
            <person name="Jogler M."/>
            <person name="Boedeker C."/>
            <person name="Pinto D."/>
            <person name="Vollmers J."/>
            <person name="Rivas-Marin E."/>
            <person name="Kohn T."/>
            <person name="Peeters S.H."/>
            <person name="Heuer A."/>
            <person name="Rast P."/>
            <person name="Oberbeckmann S."/>
            <person name="Bunk B."/>
            <person name="Jeske O."/>
            <person name="Meyerdierks A."/>
            <person name="Storesund J.E."/>
            <person name="Kallscheuer N."/>
            <person name="Luecker S."/>
            <person name="Lage O.M."/>
            <person name="Pohl T."/>
            <person name="Merkel B.J."/>
            <person name="Hornburger P."/>
            <person name="Mueller R.-W."/>
            <person name="Bruemmer F."/>
            <person name="Labrenz M."/>
            <person name="Spormann A.M."/>
            <person name="Op den Camp H."/>
            <person name="Overmann J."/>
            <person name="Amann R."/>
            <person name="Jetten M.S.M."/>
            <person name="Mascher T."/>
            <person name="Medema M.H."/>
            <person name="Devos D.P."/>
            <person name="Kaster A.-K."/>
            <person name="Ovreas L."/>
            <person name="Rohde M."/>
            <person name="Galperin M.Y."/>
            <person name="Jogler C."/>
        </authorList>
    </citation>
    <scope>NUCLEOTIDE SEQUENCE [LARGE SCALE GENOMIC DNA]</scope>
    <source>
        <strain evidence="2 3">Pan181</strain>
    </source>
</reference>
<sequence length="314" mass="34890">MTPIQLNWALAGTIVMLLTAVTVIGQLLARQPQLGLNPAAVNAFNARLRAWWIICCLLSVAFLSPGVTILLFGLISFWALREFITLTPTRQGDHRALFWVFFLFTPLHYILVWMNLYDSYSVLIPVYGFLFIPLRIAIAGDTKRFLERVAKIQSGLLVCVYCLGFAPALLDLEYGEYADRSRLLFFLVLMSLVSEGLQFIGDRLYGRNVISANINGTKTWEGMLGGAASTALVGMTYHMAFKPFNELWHTALVSMVIAVMGFAGSMTMSAIKRDRGVRDFGTLVEGHGGVLDRIDAICFAAPVFYHVAKHLLVP</sequence>
<keyword evidence="1" id="KW-1133">Transmembrane helix</keyword>
<dbReference type="RefSeq" id="WP_145247188.1">
    <property type="nucleotide sequence ID" value="NZ_CP036278.1"/>
</dbReference>
<feature type="transmembrane region" description="Helical" evidence="1">
    <location>
        <begin position="96"/>
        <end position="114"/>
    </location>
</feature>
<dbReference type="GO" id="GO:0009273">
    <property type="term" value="P:peptidoglycan-based cell wall biogenesis"/>
    <property type="evidence" value="ECO:0007669"/>
    <property type="project" value="TreeGrafter"/>
</dbReference>
<dbReference type="AlphaFoldDB" id="A0A518ANZ1"/>
<dbReference type="EMBL" id="CP036278">
    <property type="protein sequence ID" value="QDU56443.1"/>
    <property type="molecule type" value="Genomic_DNA"/>
</dbReference>
<keyword evidence="1" id="KW-0472">Membrane</keyword>